<dbReference type="Proteomes" id="UP000002218">
    <property type="component" value="Chromosome"/>
</dbReference>
<dbReference type="OrthoDB" id="8953821at2"/>
<evidence type="ECO:0000313" key="9">
    <source>
        <dbReference type="EMBL" id="ACV77749.1"/>
    </source>
</evidence>
<evidence type="ECO:0000259" key="8">
    <source>
        <dbReference type="PROSITE" id="PS50850"/>
    </source>
</evidence>
<proteinExistence type="predicted"/>
<feature type="transmembrane region" description="Helical" evidence="7">
    <location>
        <begin position="194"/>
        <end position="216"/>
    </location>
</feature>
<organism evidence="9 10">
    <name type="scientific">Nakamurella multipartita (strain ATCC 700099 / DSM 44233 / CIP 104796 / JCM 9543 / NBRC 105858 / Y-104)</name>
    <name type="common">Microsphaera multipartita</name>
    <dbReference type="NCBI Taxonomy" id="479431"/>
    <lineage>
        <taxon>Bacteria</taxon>
        <taxon>Bacillati</taxon>
        <taxon>Actinomycetota</taxon>
        <taxon>Actinomycetes</taxon>
        <taxon>Nakamurellales</taxon>
        <taxon>Nakamurellaceae</taxon>
        <taxon>Nakamurella</taxon>
    </lineage>
</organism>
<dbReference type="SUPFAM" id="SSF103473">
    <property type="entry name" value="MFS general substrate transporter"/>
    <property type="match status" value="1"/>
</dbReference>
<dbReference type="EMBL" id="CP001737">
    <property type="protein sequence ID" value="ACV77749.1"/>
    <property type="molecule type" value="Genomic_DNA"/>
</dbReference>
<feature type="transmembrane region" description="Helical" evidence="7">
    <location>
        <begin position="163"/>
        <end position="188"/>
    </location>
</feature>
<feature type="transmembrane region" description="Helical" evidence="7">
    <location>
        <begin position="37"/>
        <end position="56"/>
    </location>
</feature>
<dbReference type="GO" id="GO:0022857">
    <property type="term" value="F:transmembrane transporter activity"/>
    <property type="evidence" value="ECO:0007669"/>
    <property type="project" value="InterPro"/>
</dbReference>
<accession>C8XDT5</accession>
<keyword evidence="3" id="KW-1003">Cell membrane</keyword>
<dbReference type="GO" id="GO:0005886">
    <property type="term" value="C:plasma membrane"/>
    <property type="evidence" value="ECO:0007669"/>
    <property type="project" value="UniProtKB-SubCell"/>
</dbReference>
<evidence type="ECO:0000256" key="4">
    <source>
        <dbReference type="ARBA" id="ARBA00022692"/>
    </source>
</evidence>
<comment type="subcellular location">
    <subcellularLocation>
        <location evidence="1">Cell membrane</location>
        <topology evidence="1">Multi-pass membrane protein</topology>
    </subcellularLocation>
</comment>
<evidence type="ECO:0000256" key="5">
    <source>
        <dbReference type="ARBA" id="ARBA00022989"/>
    </source>
</evidence>
<dbReference type="AlphaFoldDB" id="C8XDT5"/>
<name>C8XDT5_NAKMY</name>
<dbReference type="KEGG" id="nml:Namu_1346"/>
<dbReference type="RefSeq" id="WP_015746656.1">
    <property type="nucleotide sequence ID" value="NC_013235.1"/>
</dbReference>
<dbReference type="InParanoid" id="C8XDT5"/>
<dbReference type="PANTHER" id="PTHR43045:SF1">
    <property type="entry name" value="SHIKIMATE TRANSPORTER"/>
    <property type="match status" value="1"/>
</dbReference>
<reference evidence="10" key="1">
    <citation type="submission" date="2009-09" db="EMBL/GenBank/DDBJ databases">
        <title>The complete genome of Nakamurella multipartita DSM 44233.</title>
        <authorList>
            <consortium name="US DOE Joint Genome Institute (JGI-PGF)"/>
            <person name="Lucas S."/>
            <person name="Copeland A."/>
            <person name="Lapidus A."/>
            <person name="Glavina del Rio T."/>
            <person name="Dalin E."/>
            <person name="Tice H."/>
            <person name="Bruce D."/>
            <person name="Goodwin L."/>
            <person name="Pitluck S."/>
            <person name="Kyrpides N."/>
            <person name="Mavromatis K."/>
            <person name="Ivanova N."/>
            <person name="Ovchinnikova G."/>
            <person name="Sims D."/>
            <person name="Meincke L."/>
            <person name="Brettin T."/>
            <person name="Detter J.C."/>
            <person name="Han C."/>
            <person name="Larimer F."/>
            <person name="Land M."/>
            <person name="Hauser L."/>
            <person name="Markowitz V."/>
            <person name="Cheng J.-F."/>
            <person name="Hugenholtz P."/>
            <person name="Woyke T."/>
            <person name="Wu D."/>
            <person name="Klenk H.-P."/>
            <person name="Eisen J.A."/>
        </authorList>
    </citation>
    <scope>NUCLEOTIDE SEQUENCE [LARGE SCALE GENOMIC DNA]</scope>
    <source>
        <strain evidence="10">ATCC 700099 / DSM 44233 / CIP 104796 / JCM 9543 / NBRC 105858 / Y-104</strain>
    </source>
</reference>
<evidence type="ECO:0000313" key="10">
    <source>
        <dbReference type="Proteomes" id="UP000002218"/>
    </source>
</evidence>
<dbReference type="Pfam" id="PF00083">
    <property type="entry name" value="Sugar_tr"/>
    <property type="match status" value="1"/>
</dbReference>
<feature type="transmembrane region" description="Helical" evidence="7">
    <location>
        <begin position="358"/>
        <end position="377"/>
    </location>
</feature>
<feature type="domain" description="Major facilitator superfamily (MFS) profile" evidence="8">
    <location>
        <begin position="25"/>
        <end position="453"/>
    </location>
</feature>
<feature type="transmembrane region" description="Helical" evidence="7">
    <location>
        <begin position="122"/>
        <end position="142"/>
    </location>
</feature>
<evidence type="ECO:0000256" key="2">
    <source>
        <dbReference type="ARBA" id="ARBA00022448"/>
    </source>
</evidence>
<evidence type="ECO:0000256" key="7">
    <source>
        <dbReference type="SAM" id="Phobius"/>
    </source>
</evidence>
<evidence type="ECO:0000256" key="1">
    <source>
        <dbReference type="ARBA" id="ARBA00004651"/>
    </source>
</evidence>
<feature type="transmembrane region" description="Helical" evidence="7">
    <location>
        <begin position="271"/>
        <end position="295"/>
    </location>
</feature>
<feature type="transmembrane region" description="Helical" evidence="7">
    <location>
        <begin position="62"/>
        <end position="86"/>
    </location>
</feature>
<feature type="transmembrane region" description="Helical" evidence="7">
    <location>
        <begin position="398"/>
        <end position="421"/>
    </location>
</feature>
<dbReference type="HOGENOM" id="CLU_001265_39_5_11"/>
<keyword evidence="5 7" id="KW-1133">Transmembrane helix</keyword>
<keyword evidence="6 7" id="KW-0472">Membrane</keyword>
<dbReference type="InterPro" id="IPR036259">
    <property type="entry name" value="MFS_trans_sf"/>
</dbReference>
<evidence type="ECO:0000256" key="6">
    <source>
        <dbReference type="ARBA" id="ARBA00023136"/>
    </source>
</evidence>
<dbReference type="Gene3D" id="1.20.1250.20">
    <property type="entry name" value="MFS general substrate transporter like domains"/>
    <property type="match status" value="2"/>
</dbReference>
<dbReference type="PROSITE" id="PS50850">
    <property type="entry name" value="MFS"/>
    <property type="match status" value="1"/>
</dbReference>
<feature type="transmembrane region" description="Helical" evidence="7">
    <location>
        <begin position="333"/>
        <end position="352"/>
    </location>
</feature>
<keyword evidence="10" id="KW-1185">Reference proteome</keyword>
<dbReference type="CDD" id="cd17369">
    <property type="entry name" value="MFS_ShiA_like"/>
    <property type="match status" value="1"/>
</dbReference>
<keyword evidence="2" id="KW-0813">Transport</keyword>
<protein>
    <submittedName>
        <fullName evidence="9">Major facilitator superfamily MFS_1</fullName>
    </submittedName>
</protein>
<sequence length="472" mass="49171">MSQPAAASAEAPPVTAQKDRARRRAMISSYLGTTVEYYDFLLYGTAASLVFPALFFRELSPMAATIASFGTLAVGYLARPIGGVIFGHFGDTFGRKNILIITLVMMGGVSFLIGLLPTQQTIGMAAPILLVTLRIIQGFAVGGEWAGAALMSMEHAAPKGRGFAASIVASGGPSGAVLATLVLTAFSVLPDDQFLAWGWRVPFLLSAILVMIAFFMRMRVTESPEFVAAMAAKAAAAAAETAETAAHTVAPKPKAPLLTVLRHYPRRTLEAIVGGLAPLFIQSLLATFMLTYAVSAGHSRTSALILVTIANAIHTLTIPAFAALSDRIGRKPVMVAGAIAGAVLIFPIFALVGQGSAAALLLAFVLGNPIVQALMYGPMGAWMSEKFPADSRYTGVALSYQVSSTLGAGLAPLVATALLAWTGGTSVTPIAILFVVLCVLSGITFVFSKETAGAELALTADQRVDLESASMR</sequence>
<dbReference type="InterPro" id="IPR005828">
    <property type="entry name" value="MFS_sugar_transport-like"/>
</dbReference>
<gene>
    <name evidence="9" type="ordered locus">Namu_1346</name>
</gene>
<feature type="transmembrane region" description="Helical" evidence="7">
    <location>
        <begin position="427"/>
        <end position="447"/>
    </location>
</feature>
<feature type="transmembrane region" description="Helical" evidence="7">
    <location>
        <begin position="98"/>
        <end position="116"/>
    </location>
</feature>
<feature type="transmembrane region" description="Helical" evidence="7">
    <location>
        <begin position="301"/>
        <end position="321"/>
    </location>
</feature>
<reference evidence="9 10" key="2">
    <citation type="journal article" date="2010" name="Stand. Genomic Sci.">
        <title>Complete genome sequence of Nakamurella multipartita type strain (Y-104).</title>
        <authorList>
            <person name="Tice H."/>
            <person name="Mayilraj S."/>
            <person name="Sims D."/>
            <person name="Lapidus A."/>
            <person name="Nolan M."/>
            <person name="Lucas S."/>
            <person name="Glavina Del Rio T."/>
            <person name="Copeland A."/>
            <person name="Cheng J.F."/>
            <person name="Meincke L."/>
            <person name="Bruce D."/>
            <person name="Goodwin L."/>
            <person name="Pitluck S."/>
            <person name="Ivanova N."/>
            <person name="Mavromatis K."/>
            <person name="Ovchinnikova G."/>
            <person name="Pati A."/>
            <person name="Chen A."/>
            <person name="Palaniappan K."/>
            <person name="Land M."/>
            <person name="Hauser L."/>
            <person name="Chang Y.J."/>
            <person name="Jeffries C.D."/>
            <person name="Detter J.C."/>
            <person name="Brettin T."/>
            <person name="Rohde M."/>
            <person name="Goker M."/>
            <person name="Bristow J."/>
            <person name="Eisen J.A."/>
            <person name="Markowitz V."/>
            <person name="Hugenholtz P."/>
            <person name="Kyrpides N.C."/>
            <person name="Klenk H.P."/>
            <person name="Chen F."/>
        </authorList>
    </citation>
    <scope>NUCLEOTIDE SEQUENCE [LARGE SCALE GENOMIC DNA]</scope>
    <source>
        <strain evidence="10">ATCC 700099 / DSM 44233 / CIP 104796 / JCM 9543 / NBRC 105858 / Y-104</strain>
    </source>
</reference>
<keyword evidence="4 7" id="KW-0812">Transmembrane</keyword>
<dbReference type="FunCoup" id="C8XDT5">
    <property type="interactions" value="46"/>
</dbReference>
<dbReference type="STRING" id="479431.Namu_1346"/>
<dbReference type="eggNOG" id="COG0477">
    <property type="taxonomic scope" value="Bacteria"/>
</dbReference>
<dbReference type="InterPro" id="IPR020846">
    <property type="entry name" value="MFS_dom"/>
</dbReference>
<dbReference type="PANTHER" id="PTHR43045">
    <property type="entry name" value="SHIKIMATE TRANSPORTER"/>
    <property type="match status" value="1"/>
</dbReference>
<evidence type="ECO:0000256" key="3">
    <source>
        <dbReference type="ARBA" id="ARBA00022475"/>
    </source>
</evidence>